<dbReference type="EMBL" id="BARU01009379">
    <property type="protein sequence ID" value="GAH36259.1"/>
    <property type="molecule type" value="Genomic_DNA"/>
</dbReference>
<dbReference type="AlphaFoldDB" id="X1G3V5"/>
<evidence type="ECO:0008006" key="5">
    <source>
        <dbReference type="Google" id="ProtNLM"/>
    </source>
</evidence>
<dbReference type="GO" id="GO:0009307">
    <property type="term" value="P:DNA restriction-modification system"/>
    <property type="evidence" value="ECO:0007669"/>
    <property type="project" value="InterPro"/>
</dbReference>
<reference evidence="4" key="1">
    <citation type="journal article" date="2014" name="Front. Microbiol.">
        <title>High frequency of phylogenetically diverse reductive dehalogenase-homologous genes in deep subseafloor sedimentary metagenomes.</title>
        <authorList>
            <person name="Kawai M."/>
            <person name="Futagami T."/>
            <person name="Toyoda A."/>
            <person name="Takaki Y."/>
            <person name="Nishi S."/>
            <person name="Hori S."/>
            <person name="Arai W."/>
            <person name="Tsubouchi T."/>
            <person name="Morono Y."/>
            <person name="Uchiyama I."/>
            <person name="Ito T."/>
            <person name="Fujiyama A."/>
            <person name="Inagaki F."/>
            <person name="Takami H."/>
        </authorList>
    </citation>
    <scope>NUCLEOTIDE SEQUENCE</scope>
    <source>
        <strain evidence="4">Expedition CK06-06</strain>
    </source>
</reference>
<keyword evidence="2" id="KW-0808">Transferase</keyword>
<protein>
    <recommendedName>
        <fullName evidence="5">DNA adenine methylase</fullName>
    </recommendedName>
</protein>
<dbReference type="GO" id="GO:0009007">
    <property type="term" value="F:site-specific DNA-methyltransferase (adenine-specific) activity"/>
    <property type="evidence" value="ECO:0007669"/>
    <property type="project" value="UniProtKB-EC"/>
</dbReference>
<accession>X1G3V5</accession>
<gene>
    <name evidence="4" type="ORF">S03H2_18112</name>
</gene>
<proteinExistence type="predicted"/>
<dbReference type="Pfam" id="PF02086">
    <property type="entry name" value="MethyltransfD12"/>
    <property type="match status" value="1"/>
</dbReference>
<organism evidence="4">
    <name type="scientific">marine sediment metagenome</name>
    <dbReference type="NCBI Taxonomy" id="412755"/>
    <lineage>
        <taxon>unclassified sequences</taxon>
        <taxon>metagenomes</taxon>
        <taxon>ecological metagenomes</taxon>
    </lineage>
</organism>
<dbReference type="Gene3D" id="3.40.50.150">
    <property type="entry name" value="Vaccinia Virus protein VP39"/>
    <property type="match status" value="1"/>
</dbReference>
<comment type="caution">
    <text evidence="4">The sequence shown here is derived from an EMBL/GenBank/DDBJ whole genome shotgun (WGS) entry which is preliminary data.</text>
</comment>
<evidence type="ECO:0000313" key="4">
    <source>
        <dbReference type="EMBL" id="GAH36259.1"/>
    </source>
</evidence>
<feature type="non-terminal residue" evidence="4">
    <location>
        <position position="1"/>
    </location>
</feature>
<name>X1G3V5_9ZZZZ</name>
<evidence type="ECO:0000256" key="3">
    <source>
        <dbReference type="ARBA" id="ARBA00022691"/>
    </source>
</evidence>
<dbReference type="SUPFAM" id="SSF53335">
    <property type="entry name" value="S-adenosyl-L-methionine-dependent methyltransferases"/>
    <property type="match status" value="1"/>
</dbReference>
<sequence>RPEFALSPDNRRKGMNPNTMERYILRTSQLLKEKVKLFTGDYLEVLKLATPTDIVYMDPPYQGVCGHKDPRYLNGLPFEKFVEALQYLNEKNISYIVSYDGRTGPKTFGKKLPESLQLKHVEVAAGRSSQATLLGRDYYTYESIYISTALISKCGTGSPSAVLVDSRQLYLFENVS</sequence>
<keyword evidence="1" id="KW-0489">Methyltransferase</keyword>
<evidence type="ECO:0000256" key="1">
    <source>
        <dbReference type="ARBA" id="ARBA00022603"/>
    </source>
</evidence>
<keyword evidence="3" id="KW-0949">S-adenosyl-L-methionine</keyword>
<dbReference type="GO" id="GO:0032259">
    <property type="term" value="P:methylation"/>
    <property type="evidence" value="ECO:0007669"/>
    <property type="project" value="UniProtKB-KW"/>
</dbReference>
<evidence type="ECO:0000256" key="2">
    <source>
        <dbReference type="ARBA" id="ARBA00022679"/>
    </source>
</evidence>
<dbReference type="InterPro" id="IPR012327">
    <property type="entry name" value="MeTrfase_D12"/>
</dbReference>
<dbReference type="InterPro" id="IPR029063">
    <property type="entry name" value="SAM-dependent_MTases_sf"/>
</dbReference>